<protein>
    <submittedName>
        <fullName evidence="2">Uncharacterized protein</fullName>
    </submittedName>
</protein>
<dbReference type="Proteomes" id="UP000466442">
    <property type="component" value="Unassembled WGS sequence"/>
</dbReference>
<gene>
    <name evidence="2" type="ORF">GE061_015538</name>
</gene>
<reference evidence="2" key="1">
    <citation type="journal article" date="2021" name="Mol. Ecol. Resour.">
        <title>Apolygus lucorum genome provides insights into omnivorousness and mesophyll feeding.</title>
        <authorList>
            <person name="Liu Y."/>
            <person name="Liu H."/>
            <person name="Wang H."/>
            <person name="Huang T."/>
            <person name="Liu B."/>
            <person name="Yang B."/>
            <person name="Yin L."/>
            <person name="Li B."/>
            <person name="Zhang Y."/>
            <person name="Zhang S."/>
            <person name="Jiang F."/>
            <person name="Zhang X."/>
            <person name="Ren Y."/>
            <person name="Wang B."/>
            <person name="Wang S."/>
            <person name="Lu Y."/>
            <person name="Wu K."/>
            <person name="Fan W."/>
            <person name="Wang G."/>
        </authorList>
    </citation>
    <scope>NUCLEOTIDE SEQUENCE</scope>
    <source>
        <strain evidence="2">12Hb</strain>
    </source>
</reference>
<feature type="compositionally biased region" description="Polar residues" evidence="1">
    <location>
        <begin position="105"/>
        <end position="116"/>
    </location>
</feature>
<evidence type="ECO:0000313" key="2">
    <source>
        <dbReference type="EMBL" id="KAF6209788.1"/>
    </source>
</evidence>
<comment type="caution">
    <text evidence="2">The sequence shown here is derived from an EMBL/GenBank/DDBJ whole genome shotgun (WGS) entry which is preliminary data.</text>
</comment>
<name>A0A6A4JNX1_APOLU</name>
<dbReference type="EMBL" id="WIXP02000006">
    <property type="protein sequence ID" value="KAF6209788.1"/>
    <property type="molecule type" value="Genomic_DNA"/>
</dbReference>
<evidence type="ECO:0000313" key="3">
    <source>
        <dbReference type="Proteomes" id="UP000466442"/>
    </source>
</evidence>
<accession>A0A6A4JNX1</accession>
<feature type="region of interest" description="Disordered" evidence="1">
    <location>
        <begin position="91"/>
        <end position="130"/>
    </location>
</feature>
<keyword evidence="3" id="KW-1185">Reference proteome</keyword>
<proteinExistence type="predicted"/>
<organism evidence="2 3">
    <name type="scientific">Apolygus lucorum</name>
    <name type="common">Small green plant bug</name>
    <name type="synonym">Lygocoris lucorum</name>
    <dbReference type="NCBI Taxonomy" id="248454"/>
    <lineage>
        <taxon>Eukaryota</taxon>
        <taxon>Metazoa</taxon>
        <taxon>Ecdysozoa</taxon>
        <taxon>Arthropoda</taxon>
        <taxon>Hexapoda</taxon>
        <taxon>Insecta</taxon>
        <taxon>Pterygota</taxon>
        <taxon>Neoptera</taxon>
        <taxon>Paraneoptera</taxon>
        <taxon>Hemiptera</taxon>
        <taxon>Heteroptera</taxon>
        <taxon>Panheteroptera</taxon>
        <taxon>Cimicomorpha</taxon>
        <taxon>Miridae</taxon>
        <taxon>Mirini</taxon>
        <taxon>Apolygus</taxon>
    </lineage>
</organism>
<dbReference type="AlphaFoldDB" id="A0A6A4JNX1"/>
<sequence length="130" mass="14707">MSHPRYTAGCDSCEAELKRREADRRAKNRIRQMLSRVQGRYNRMKKTGTFGPRDPQERIPRHIVKLADAYLDEIRHRPELMRRYGPLAGVTLSSESESEGDEQTRTASVRLQTATGATHGVSPLPSTSRG</sequence>
<evidence type="ECO:0000256" key="1">
    <source>
        <dbReference type="SAM" id="MobiDB-lite"/>
    </source>
</evidence>